<accession>Q1N559</accession>
<feature type="transmembrane region" description="Helical" evidence="1">
    <location>
        <begin position="494"/>
        <end position="514"/>
    </location>
</feature>
<comment type="caution">
    <text evidence="2">The sequence shown here is derived from an EMBL/GenBank/DDBJ whole genome shotgun (WGS) entry which is preliminary data.</text>
</comment>
<evidence type="ECO:0008006" key="4">
    <source>
        <dbReference type="Google" id="ProtNLM"/>
    </source>
</evidence>
<feature type="transmembrane region" description="Helical" evidence="1">
    <location>
        <begin position="36"/>
        <end position="62"/>
    </location>
</feature>
<keyword evidence="3" id="KW-1185">Reference proteome</keyword>
<dbReference type="Proteomes" id="UP000004263">
    <property type="component" value="Unassembled WGS sequence"/>
</dbReference>
<gene>
    <name evidence="2" type="ORF">RED65_00625</name>
</gene>
<organism evidence="2 3">
    <name type="scientific">Bermanella marisrubri</name>
    <dbReference type="NCBI Taxonomy" id="207949"/>
    <lineage>
        <taxon>Bacteria</taxon>
        <taxon>Pseudomonadati</taxon>
        <taxon>Pseudomonadota</taxon>
        <taxon>Gammaproteobacteria</taxon>
        <taxon>Oceanospirillales</taxon>
        <taxon>Oceanospirillaceae</taxon>
        <taxon>Bermanella</taxon>
    </lineage>
</organism>
<feature type="transmembrane region" description="Helical" evidence="1">
    <location>
        <begin position="526"/>
        <end position="545"/>
    </location>
</feature>
<keyword evidence="1" id="KW-0472">Membrane</keyword>
<dbReference type="EMBL" id="AAQH01000002">
    <property type="protein sequence ID" value="EAT13219.1"/>
    <property type="molecule type" value="Genomic_DNA"/>
</dbReference>
<feature type="transmembrane region" description="Helical" evidence="1">
    <location>
        <begin position="392"/>
        <end position="412"/>
    </location>
</feature>
<feature type="transmembrane region" description="Helical" evidence="1">
    <location>
        <begin position="189"/>
        <end position="213"/>
    </location>
</feature>
<evidence type="ECO:0000256" key="1">
    <source>
        <dbReference type="SAM" id="Phobius"/>
    </source>
</evidence>
<feature type="transmembrane region" description="Helical" evidence="1">
    <location>
        <begin position="248"/>
        <end position="272"/>
    </location>
</feature>
<name>Q1N559_9GAMM</name>
<sequence length="561" mass="63559">MVAQQLFYIRVAGLLWITIFDRGYAKMKTQTSKNLIDAHGWLGVIISGVLMIVFACGTASFFRDNIVNWDKHYNPEKVIEKDELNIAGVVQYVQDNYSNIPNDHSVFISMPKDTFPYYRIHLEVEKEVDESELGKNKHAEVVNGRTIIHEQVNEYLDPYTLSPIDENADNHYLGHMFYKLHINLKLGAIGAYIVGFVSLFFFVILISGVLIHFKRIVSRFYMYRLNKSRSTYLDGHNLIGITTLPYTVMYALTGILFNLGIIFQAGFGYAVFNGDIEELTHTAGFSENIDVDFTGKPMLAEKVTRVQELAEERYPDYQAAHFNIHGFNDQGAIVSVILDDRHQFLSRARVNYHLEDASIYSEATPTSNEFMSTYNTLEALHFGWFGGITGQVIFFILGLGCCYLILSGNLIWLETREKKRKQSQLSLRFVKAMTLALSSGVLIAIALSFVATRLMPDQFARIDILPYVFHGSWIAAMLHGFIVNRARLVMVYQLGLATVLFLVCPIYDAALYLQGDFPEHAYLKDVAIVNISLLLFALFCGLMVASKRGESAVKETSFVTE</sequence>
<feature type="transmembrane region" description="Helical" evidence="1">
    <location>
        <begin position="464"/>
        <end position="482"/>
    </location>
</feature>
<evidence type="ECO:0000313" key="3">
    <source>
        <dbReference type="Proteomes" id="UP000004263"/>
    </source>
</evidence>
<evidence type="ECO:0000313" key="2">
    <source>
        <dbReference type="EMBL" id="EAT13219.1"/>
    </source>
</evidence>
<dbReference type="AlphaFoldDB" id="Q1N559"/>
<dbReference type="InterPro" id="IPR005625">
    <property type="entry name" value="PepSY-ass_TM"/>
</dbReference>
<dbReference type="HOGENOM" id="CLU_025664_1_0_6"/>
<reference evidence="2 3" key="1">
    <citation type="submission" date="2006-03" db="EMBL/GenBank/DDBJ databases">
        <authorList>
            <person name="Pinhassi J."/>
            <person name="Pedros-Alio C."/>
            <person name="Ferriera S."/>
            <person name="Johnson J."/>
            <person name="Kravitz S."/>
            <person name="Halpern A."/>
            <person name="Remington K."/>
            <person name="Beeson K."/>
            <person name="Tran B."/>
            <person name="Rogers Y.-H."/>
            <person name="Friedman R."/>
            <person name="Venter J.C."/>
        </authorList>
    </citation>
    <scope>NUCLEOTIDE SEQUENCE [LARGE SCALE GENOMIC DNA]</scope>
    <source>
        <strain evidence="2 3">RED65</strain>
    </source>
</reference>
<proteinExistence type="predicted"/>
<dbReference type="STRING" id="207949.RED65_00625"/>
<keyword evidence="1" id="KW-1133">Transmembrane helix</keyword>
<dbReference type="Pfam" id="PF03929">
    <property type="entry name" value="PepSY_TM"/>
    <property type="match status" value="1"/>
</dbReference>
<keyword evidence="1" id="KW-0812">Transmembrane</keyword>
<dbReference type="PANTHER" id="PTHR34219:SF4">
    <property type="entry name" value="PEPSY DOMAIN-CONTAINING PROTEIN"/>
    <property type="match status" value="1"/>
</dbReference>
<feature type="transmembrane region" description="Helical" evidence="1">
    <location>
        <begin position="432"/>
        <end position="452"/>
    </location>
</feature>
<protein>
    <recommendedName>
        <fullName evidence="4">Iron-regulated membrane protein</fullName>
    </recommendedName>
</protein>
<dbReference type="PANTHER" id="PTHR34219">
    <property type="entry name" value="IRON-REGULATED INNER MEMBRANE PROTEIN-RELATED"/>
    <property type="match status" value="1"/>
</dbReference>